<dbReference type="AlphaFoldDB" id="A0A448YI90"/>
<accession>A0A448YI90</accession>
<dbReference type="PANTHER" id="PTHR18884">
    <property type="entry name" value="SEPTIN"/>
    <property type="match status" value="1"/>
</dbReference>
<keyword evidence="2 4" id="KW-0547">Nucleotide-binding</keyword>
<dbReference type="GO" id="GO:0005935">
    <property type="term" value="C:cellular bud neck"/>
    <property type="evidence" value="ECO:0007669"/>
    <property type="project" value="UniProtKB-SubCell"/>
</dbReference>
<comment type="subcellular location">
    <subcellularLocation>
        <location evidence="1">Bud neck</location>
    </subcellularLocation>
</comment>
<dbReference type="FunCoup" id="A0A448YI90">
    <property type="interactions" value="160"/>
</dbReference>
<dbReference type="CDD" id="cd01850">
    <property type="entry name" value="CDC_Septin"/>
    <property type="match status" value="1"/>
</dbReference>
<dbReference type="InterPro" id="IPR027417">
    <property type="entry name" value="P-loop_NTPase"/>
</dbReference>
<dbReference type="SUPFAM" id="SSF52540">
    <property type="entry name" value="P-loop containing nucleoside triphosphate hydrolases"/>
    <property type="match status" value="1"/>
</dbReference>
<dbReference type="Gene3D" id="3.40.50.300">
    <property type="entry name" value="P-loop containing nucleotide triphosphate hydrolases"/>
    <property type="match status" value="1"/>
</dbReference>
<sequence>MSSPIKVVSLASANNPIDHISMSTGIDKPFDAPITTGANTVAATAGTAFLGTAGTADIGKDFDDFESRYHYNYDSAMDGVNQENVGLACLPVQKKVQTFRKGANFTILLVGESGVGKTSFINTLFDSVLIKPDIVASELTEAELQPTAHPNNDTFEKKTTKITPYRMDLTENGFTMRCTVIDTPGFGDYIDNRYCWYPITRYIDEQYRRLVYQEHQPRRSSLVHSEVHVCLYFIKPSAIGLTDLDVEAMKNLSTWVNLIPVISKADAFTAEELASFRLKIKQSLKANDIEVCQFVRDSKSAADMITEMPFSVINSTGSYRNSRGELVRARQYSWGLAEVGNPDHCDFIKLREFLLGTHMGDLILSTEGYYENYRRDFMKFKLGIAVQELLDTPELEALGLQVEENLPTTKAELEGSTSRSKGSWKSATLKEVRAGSSIEARISPESLNRLTESQDAITILKLMDRISLTDTEKELVLLNPAYTDMEKYVKQRFTSDVKKENQRFKNWKRALFERQDKFNKDIDQIHGRVKVLQEEIKRIGGDD</sequence>
<comment type="similarity">
    <text evidence="4">Belongs to the TRAFAC class TrmE-Era-EngA-EngB-Septin-like GTPase superfamily. Septin GTPase family.</text>
</comment>
<keyword evidence="7" id="KW-1185">Reference proteome</keyword>
<dbReference type="InterPro" id="IPR030379">
    <property type="entry name" value="G_SEPTIN_dom"/>
</dbReference>
<dbReference type="Proteomes" id="UP000290900">
    <property type="component" value="Unassembled WGS sequence"/>
</dbReference>
<evidence type="ECO:0000313" key="6">
    <source>
        <dbReference type="EMBL" id="VEU20617.1"/>
    </source>
</evidence>
<dbReference type="InterPro" id="IPR025662">
    <property type="entry name" value="Sigma_54_int_dom_ATP-bd_1"/>
</dbReference>
<organism evidence="6 7">
    <name type="scientific">Brettanomyces naardenensis</name>
    <name type="common">Yeast</name>
    <dbReference type="NCBI Taxonomy" id="13370"/>
    <lineage>
        <taxon>Eukaryota</taxon>
        <taxon>Fungi</taxon>
        <taxon>Dikarya</taxon>
        <taxon>Ascomycota</taxon>
        <taxon>Saccharomycotina</taxon>
        <taxon>Pichiomycetes</taxon>
        <taxon>Pichiales</taxon>
        <taxon>Pichiaceae</taxon>
        <taxon>Brettanomyces</taxon>
    </lineage>
</organism>
<evidence type="ECO:0000256" key="2">
    <source>
        <dbReference type="ARBA" id="ARBA00022741"/>
    </source>
</evidence>
<keyword evidence="3 4" id="KW-0342">GTP-binding</keyword>
<evidence type="ECO:0000313" key="7">
    <source>
        <dbReference type="Proteomes" id="UP000290900"/>
    </source>
</evidence>
<evidence type="ECO:0000256" key="3">
    <source>
        <dbReference type="ARBA" id="ARBA00023134"/>
    </source>
</evidence>
<dbReference type="GO" id="GO:0005938">
    <property type="term" value="C:cell cortex"/>
    <property type="evidence" value="ECO:0007669"/>
    <property type="project" value="UniProtKB-ARBA"/>
</dbReference>
<protein>
    <submittedName>
        <fullName evidence="6">DEKNAAC101516</fullName>
    </submittedName>
</protein>
<evidence type="ECO:0000256" key="4">
    <source>
        <dbReference type="RuleBase" id="RU004560"/>
    </source>
</evidence>
<dbReference type="GO" id="GO:0032156">
    <property type="term" value="C:septin cytoskeleton"/>
    <property type="evidence" value="ECO:0007669"/>
    <property type="project" value="UniProtKB-ARBA"/>
</dbReference>
<dbReference type="GO" id="GO:0005525">
    <property type="term" value="F:GTP binding"/>
    <property type="evidence" value="ECO:0007669"/>
    <property type="project" value="UniProtKB-KW"/>
</dbReference>
<dbReference type="PROSITE" id="PS00675">
    <property type="entry name" value="SIGMA54_INTERACT_1"/>
    <property type="match status" value="1"/>
</dbReference>
<dbReference type="PROSITE" id="PS51719">
    <property type="entry name" value="G_SEPTIN"/>
    <property type="match status" value="1"/>
</dbReference>
<dbReference type="PIRSF" id="PIRSF006698">
    <property type="entry name" value="Septin"/>
    <property type="match status" value="1"/>
</dbReference>
<evidence type="ECO:0000256" key="1">
    <source>
        <dbReference type="ARBA" id="ARBA00004266"/>
    </source>
</evidence>
<dbReference type="EMBL" id="CAACVR010000005">
    <property type="protein sequence ID" value="VEU20617.1"/>
    <property type="molecule type" value="Genomic_DNA"/>
</dbReference>
<name>A0A448YI90_BRENA</name>
<dbReference type="OrthoDB" id="416553at2759"/>
<feature type="domain" description="Septin-type G" evidence="5">
    <location>
        <begin position="101"/>
        <end position="380"/>
    </location>
</feature>
<evidence type="ECO:0000259" key="5">
    <source>
        <dbReference type="PROSITE" id="PS51719"/>
    </source>
</evidence>
<gene>
    <name evidence="6" type="ORF">BRENAR_LOCUS1352</name>
</gene>
<reference evidence="6 7" key="1">
    <citation type="submission" date="2018-12" db="EMBL/GenBank/DDBJ databases">
        <authorList>
            <person name="Tiukova I."/>
            <person name="Dainat J."/>
        </authorList>
    </citation>
    <scope>NUCLEOTIDE SEQUENCE [LARGE SCALE GENOMIC DNA]</scope>
</reference>
<proteinExistence type="inferred from homology"/>
<dbReference type="Pfam" id="PF00735">
    <property type="entry name" value="Septin"/>
    <property type="match status" value="1"/>
</dbReference>
<dbReference type="InParanoid" id="A0A448YI90"/>
<dbReference type="STRING" id="13370.A0A448YI90"/>
<dbReference type="InterPro" id="IPR016491">
    <property type="entry name" value="Septin"/>
</dbReference>